<protein>
    <submittedName>
        <fullName evidence="1">Uncharacterized protein</fullName>
    </submittedName>
</protein>
<accession>A0A9P8TMU1</accession>
<evidence type="ECO:0000313" key="1">
    <source>
        <dbReference type="EMBL" id="KAH3684096.1"/>
    </source>
</evidence>
<name>A0A9P8TMU1_WICPI</name>
<gene>
    <name evidence="1" type="ORF">WICPIJ_004936</name>
</gene>
<keyword evidence="2" id="KW-1185">Reference proteome</keyword>
<sequence>MKCSKHLHIYAQRLLFNSNFLIFTNLNKSIDNNDTLLPQQGGNVTSDFETYTKFYDSLNLIVIKDIDSLFSLFKILSKNPSLVKEIKSFKVHLVDLSIHNADIHFQRSIGFKNYRNLVNRKTIASSQFQDGYLVHKDGVDLSFDVSCHSFQIQTRNIKKLYNFTLDTLIQDHRDRHKLQHPKLFTVEQLKTKKITETFEKRRKPVKSHDDFKRISDTETIILHLENTLKRHFIFMPDDKTFPVNSPQTLKLIEYIKHESLSHFTKIFNLKVTTRPHNSVNSWSFELVALNNAQIQSNGWNRYYHPDDDHHEFAEGESRELSQLRLKSFGLDITKLKKDIELITMDKLSCGDVRSQIDTPASFVRL</sequence>
<reference evidence="1" key="1">
    <citation type="journal article" date="2021" name="Open Biol.">
        <title>Shared evolutionary footprints suggest mitochondrial oxidative damage underlies multiple complex I losses in fungi.</title>
        <authorList>
            <person name="Schikora-Tamarit M.A."/>
            <person name="Marcet-Houben M."/>
            <person name="Nosek J."/>
            <person name="Gabaldon T."/>
        </authorList>
    </citation>
    <scope>NUCLEOTIDE SEQUENCE</scope>
    <source>
        <strain evidence="1">CBS2887</strain>
    </source>
</reference>
<dbReference type="Proteomes" id="UP000774326">
    <property type="component" value="Unassembled WGS sequence"/>
</dbReference>
<organism evidence="1 2">
    <name type="scientific">Wickerhamomyces pijperi</name>
    <name type="common">Yeast</name>
    <name type="synonym">Pichia pijperi</name>
    <dbReference type="NCBI Taxonomy" id="599730"/>
    <lineage>
        <taxon>Eukaryota</taxon>
        <taxon>Fungi</taxon>
        <taxon>Dikarya</taxon>
        <taxon>Ascomycota</taxon>
        <taxon>Saccharomycotina</taxon>
        <taxon>Saccharomycetes</taxon>
        <taxon>Phaffomycetales</taxon>
        <taxon>Wickerhamomycetaceae</taxon>
        <taxon>Wickerhamomyces</taxon>
    </lineage>
</organism>
<evidence type="ECO:0000313" key="2">
    <source>
        <dbReference type="Proteomes" id="UP000774326"/>
    </source>
</evidence>
<proteinExistence type="predicted"/>
<dbReference type="EMBL" id="JAEUBG010002725">
    <property type="protein sequence ID" value="KAH3684096.1"/>
    <property type="molecule type" value="Genomic_DNA"/>
</dbReference>
<reference evidence="1" key="2">
    <citation type="submission" date="2021-01" db="EMBL/GenBank/DDBJ databases">
        <authorList>
            <person name="Schikora-Tamarit M.A."/>
        </authorList>
    </citation>
    <scope>NUCLEOTIDE SEQUENCE</scope>
    <source>
        <strain evidence="1">CBS2887</strain>
    </source>
</reference>
<dbReference type="AlphaFoldDB" id="A0A9P8TMU1"/>
<comment type="caution">
    <text evidence="1">The sequence shown here is derived from an EMBL/GenBank/DDBJ whole genome shotgun (WGS) entry which is preliminary data.</text>
</comment>